<dbReference type="OrthoDB" id="9156251at2"/>
<evidence type="ECO:0000313" key="2">
    <source>
        <dbReference type="EMBL" id="ABI56107.1"/>
    </source>
</evidence>
<dbReference type="HOGENOM" id="CLU_056685_0_0_6"/>
<dbReference type="EMBL" id="CP000453">
    <property type="protein sequence ID" value="ABI56107.1"/>
    <property type="molecule type" value="Genomic_DNA"/>
</dbReference>
<feature type="transmembrane region" description="Helical" evidence="1">
    <location>
        <begin position="185"/>
        <end position="206"/>
    </location>
</feature>
<dbReference type="NCBIfam" id="NF047644">
    <property type="entry name" value="TsoY_fam"/>
    <property type="match status" value="1"/>
</dbReference>
<sequence length="403" mass="43741">MLQRLPHTPPEQYSPLYFLAALGAGGLGVAFFMWLMHWMPYSETPMPVFDELIGVLGQGPLYQQLALIGAWLGIAYFSVLHFRLLAWNLKSFQAFRRTAAYRALRESNAETQLLAGPLTLAMSINVGFVLGMAFVPGLWQIVEWLFPMALLAFLAVGVWALMLLRDFWGRVLTEGNFDCTKNNSFAQLLPAFALSMIGVGLAAPAAMSENSLTVLVSLVLSSFFIVTAIISGTVQLILGIRGMLDQGANPETAPSLWIVVPILTVLSIALLRQGHGIEVLGDGVGGVQGFGLLTTLLMAQVAFGLLGWVVLRRYGYFRRFVTGSERSPGSYTLVCPGVAITVMLHFWVNVALADSGAIAAYGGLYWTITGVALAFHAATIWLVMQLNRKHFGNAASRPSPARA</sequence>
<feature type="transmembrane region" description="Helical" evidence="1">
    <location>
        <begin position="16"/>
        <end position="41"/>
    </location>
</feature>
<dbReference type="InterPro" id="IPR059133">
    <property type="entry name" value="TsoY-like"/>
</dbReference>
<dbReference type="AlphaFoldDB" id="Q0AAN0"/>
<keyword evidence="3" id="KW-1185">Reference proteome</keyword>
<feature type="transmembrane region" description="Helical" evidence="1">
    <location>
        <begin position="113"/>
        <end position="138"/>
    </location>
</feature>
<dbReference type="RefSeq" id="WP_011628502.1">
    <property type="nucleotide sequence ID" value="NC_008340.1"/>
</dbReference>
<feature type="transmembrane region" description="Helical" evidence="1">
    <location>
        <begin position="252"/>
        <end position="270"/>
    </location>
</feature>
<dbReference type="KEGG" id="aeh:Mlg_0753"/>
<gene>
    <name evidence="2" type="ordered locus">Mlg_0753</name>
</gene>
<accession>Q0AAN0</accession>
<organism evidence="2 3">
    <name type="scientific">Alkalilimnicola ehrlichii (strain ATCC BAA-1101 / DSM 17681 / MLHE-1)</name>
    <dbReference type="NCBI Taxonomy" id="187272"/>
    <lineage>
        <taxon>Bacteria</taxon>
        <taxon>Pseudomonadati</taxon>
        <taxon>Pseudomonadota</taxon>
        <taxon>Gammaproteobacteria</taxon>
        <taxon>Chromatiales</taxon>
        <taxon>Ectothiorhodospiraceae</taxon>
        <taxon>Alkalilimnicola</taxon>
    </lineage>
</organism>
<name>Q0AAN0_ALKEH</name>
<feature type="transmembrane region" description="Helical" evidence="1">
    <location>
        <begin position="290"/>
        <end position="311"/>
    </location>
</feature>
<protein>
    <submittedName>
        <fullName evidence="2">Uncharacterized protein</fullName>
    </submittedName>
</protein>
<feature type="transmembrane region" description="Helical" evidence="1">
    <location>
        <begin position="364"/>
        <end position="384"/>
    </location>
</feature>
<evidence type="ECO:0000313" key="3">
    <source>
        <dbReference type="Proteomes" id="UP000001962"/>
    </source>
</evidence>
<keyword evidence="1" id="KW-0472">Membrane</keyword>
<dbReference type="eggNOG" id="ENOG502Z87Y">
    <property type="taxonomic scope" value="Bacteria"/>
</dbReference>
<reference evidence="3" key="1">
    <citation type="submission" date="2006-08" db="EMBL/GenBank/DDBJ databases">
        <title>Complete sequence of Alkalilimnicola ehrilichei MLHE-1.</title>
        <authorList>
            <person name="Copeland A."/>
            <person name="Lucas S."/>
            <person name="Lapidus A."/>
            <person name="Barry K."/>
            <person name="Detter J.C."/>
            <person name="Glavina del Rio T."/>
            <person name="Hammon N."/>
            <person name="Israni S."/>
            <person name="Dalin E."/>
            <person name="Tice H."/>
            <person name="Pitluck S."/>
            <person name="Sims D."/>
            <person name="Brettin T."/>
            <person name="Bruce D."/>
            <person name="Han C."/>
            <person name="Tapia R."/>
            <person name="Gilna P."/>
            <person name="Schmutz J."/>
            <person name="Larimer F."/>
            <person name="Land M."/>
            <person name="Hauser L."/>
            <person name="Kyrpides N."/>
            <person name="Mikhailova N."/>
            <person name="Oremland R.S."/>
            <person name="Hoeft S.E."/>
            <person name="Switzer-Blum J."/>
            <person name="Kulp T."/>
            <person name="King G."/>
            <person name="Tabita R."/>
            <person name="Witte B."/>
            <person name="Santini J.M."/>
            <person name="Basu P."/>
            <person name="Hollibaugh J.T."/>
            <person name="Xie G."/>
            <person name="Stolz J.F."/>
            <person name="Richardson P."/>
        </authorList>
    </citation>
    <scope>NUCLEOTIDE SEQUENCE [LARGE SCALE GENOMIC DNA]</scope>
    <source>
        <strain evidence="3">ATCC BAA-1101 / DSM 17681 / MLHE-1</strain>
    </source>
</reference>
<dbReference type="Proteomes" id="UP000001962">
    <property type="component" value="Chromosome"/>
</dbReference>
<feature type="transmembrane region" description="Helical" evidence="1">
    <location>
        <begin position="212"/>
        <end position="240"/>
    </location>
</feature>
<keyword evidence="1" id="KW-0812">Transmembrane</keyword>
<feature type="transmembrane region" description="Helical" evidence="1">
    <location>
        <begin position="144"/>
        <end position="164"/>
    </location>
</feature>
<proteinExistence type="predicted"/>
<keyword evidence="1" id="KW-1133">Transmembrane helix</keyword>
<evidence type="ECO:0000256" key="1">
    <source>
        <dbReference type="SAM" id="Phobius"/>
    </source>
</evidence>
<feature type="transmembrane region" description="Helical" evidence="1">
    <location>
        <begin position="61"/>
        <end position="86"/>
    </location>
</feature>
<feature type="transmembrane region" description="Helical" evidence="1">
    <location>
        <begin position="331"/>
        <end position="352"/>
    </location>
</feature>